<protein>
    <recommendedName>
        <fullName evidence="11">Arginine--tRNA ligase</fullName>
        <ecNumber evidence="11">6.1.1.19</ecNumber>
    </recommendedName>
    <alternativeName>
        <fullName evidence="11">Arginyl-tRNA synthetase</fullName>
        <shortName evidence="11">ArgRS</shortName>
    </alternativeName>
</protein>
<evidence type="ECO:0000256" key="3">
    <source>
        <dbReference type="ARBA" id="ARBA00011245"/>
    </source>
</evidence>
<dbReference type="PRINTS" id="PR01038">
    <property type="entry name" value="TRNASYNTHARG"/>
</dbReference>
<keyword evidence="5 11" id="KW-0436">Ligase</keyword>
<dbReference type="Gene3D" id="1.10.730.10">
    <property type="entry name" value="Isoleucyl-tRNA Synthetase, Domain 1"/>
    <property type="match status" value="1"/>
</dbReference>
<comment type="similarity">
    <text evidence="2 11 12">Belongs to the class-I aminoacyl-tRNA synthetase family.</text>
</comment>
<dbReference type="Pfam" id="PF03485">
    <property type="entry name" value="Arg_tRNA_synt_N"/>
    <property type="match status" value="1"/>
</dbReference>
<keyword evidence="7 11" id="KW-0067">ATP-binding</keyword>
<dbReference type="EC" id="6.1.1.19" evidence="11"/>
<dbReference type="SMART" id="SM00836">
    <property type="entry name" value="DALR_1"/>
    <property type="match status" value="1"/>
</dbReference>
<dbReference type="InterPro" id="IPR001412">
    <property type="entry name" value="aa-tRNA-synth_I_CS"/>
</dbReference>
<evidence type="ECO:0000256" key="7">
    <source>
        <dbReference type="ARBA" id="ARBA00022840"/>
    </source>
</evidence>
<keyword evidence="9 11" id="KW-0030">Aminoacyl-tRNA synthetase</keyword>
<evidence type="ECO:0000256" key="8">
    <source>
        <dbReference type="ARBA" id="ARBA00022917"/>
    </source>
</evidence>
<dbReference type="CDD" id="cd07956">
    <property type="entry name" value="Anticodon_Ia_Arg"/>
    <property type="match status" value="1"/>
</dbReference>
<feature type="domain" description="Arginyl tRNA synthetase N-terminal" evidence="14">
    <location>
        <begin position="3"/>
        <end position="85"/>
    </location>
</feature>
<dbReference type="Gene3D" id="3.40.50.620">
    <property type="entry name" value="HUPs"/>
    <property type="match status" value="1"/>
</dbReference>
<dbReference type="InterPro" id="IPR035684">
    <property type="entry name" value="ArgRS_core"/>
</dbReference>
<dbReference type="PROSITE" id="PS00178">
    <property type="entry name" value="AA_TRNA_LIGASE_I"/>
    <property type="match status" value="1"/>
</dbReference>
<dbReference type="Gene3D" id="3.30.1360.70">
    <property type="entry name" value="Arginyl tRNA synthetase N-terminal domain"/>
    <property type="match status" value="1"/>
</dbReference>
<dbReference type="InterPro" id="IPR014729">
    <property type="entry name" value="Rossmann-like_a/b/a_fold"/>
</dbReference>
<keyword evidence="16" id="KW-1185">Reference proteome</keyword>
<evidence type="ECO:0000256" key="6">
    <source>
        <dbReference type="ARBA" id="ARBA00022741"/>
    </source>
</evidence>
<dbReference type="CDD" id="cd00671">
    <property type="entry name" value="ArgRS_core"/>
    <property type="match status" value="1"/>
</dbReference>
<dbReference type="AlphaFoldDB" id="A0A6H1WTX9"/>
<keyword evidence="4 11" id="KW-0963">Cytoplasm</keyword>
<organism evidence="15 16">
    <name type="scientific">Thermosulfurimonas marina</name>
    <dbReference type="NCBI Taxonomy" id="2047767"/>
    <lineage>
        <taxon>Bacteria</taxon>
        <taxon>Pseudomonadati</taxon>
        <taxon>Thermodesulfobacteriota</taxon>
        <taxon>Thermodesulfobacteria</taxon>
        <taxon>Thermodesulfobacteriales</taxon>
        <taxon>Thermodesulfobacteriaceae</taxon>
        <taxon>Thermosulfurimonas</taxon>
    </lineage>
</organism>
<evidence type="ECO:0000256" key="5">
    <source>
        <dbReference type="ARBA" id="ARBA00022598"/>
    </source>
</evidence>
<evidence type="ECO:0000259" key="14">
    <source>
        <dbReference type="SMART" id="SM01016"/>
    </source>
</evidence>
<evidence type="ECO:0000256" key="2">
    <source>
        <dbReference type="ARBA" id="ARBA00005594"/>
    </source>
</evidence>
<dbReference type="PANTHER" id="PTHR11956">
    <property type="entry name" value="ARGINYL-TRNA SYNTHETASE"/>
    <property type="match status" value="1"/>
</dbReference>
<evidence type="ECO:0000313" key="15">
    <source>
        <dbReference type="EMBL" id="QJA06663.1"/>
    </source>
</evidence>
<reference evidence="15 16" key="1">
    <citation type="submission" date="2019-08" db="EMBL/GenBank/DDBJ databases">
        <title>Complete genome sequence of Thermosulfurimonas marina SU872T, an anaerobic thermophilic chemolithoautotrophic bacterium isolated from a shallow marine hydrothermal vent.</title>
        <authorList>
            <person name="Allioux M."/>
            <person name="Jebbar M."/>
            <person name="Slobodkina G."/>
            <person name="Slobodkin A."/>
            <person name="Moalic Y."/>
            <person name="Frolova A."/>
            <person name="Shao Z."/>
            <person name="Alain K."/>
        </authorList>
    </citation>
    <scope>NUCLEOTIDE SEQUENCE [LARGE SCALE GENOMIC DNA]</scope>
    <source>
        <strain evidence="15 16">SU872</strain>
    </source>
</reference>
<dbReference type="GO" id="GO:0006420">
    <property type="term" value="P:arginyl-tRNA aminoacylation"/>
    <property type="evidence" value="ECO:0007669"/>
    <property type="project" value="UniProtKB-UniRule"/>
</dbReference>
<feature type="domain" description="DALR anticodon binding" evidence="13">
    <location>
        <begin position="427"/>
        <end position="544"/>
    </location>
</feature>
<dbReference type="FunFam" id="1.10.730.10:FF:000008">
    <property type="entry name" value="Arginine--tRNA ligase"/>
    <property type="match status" value="1"/>
</dbReference>
<evidence type="ECO:0000256" key="1">
    <source>
        <dbReference type="ARBA" id="ARBA00004496"/>
    </source>
</evidence>
<dbReference type="Pfam" id="PF00750">
    <property type="entry name" value="tRNA-synt_1d"/>
    <property type="match status" value="1"/>
</dbReference>
<feature type="short sequence motif" description="'HIGH' region" evidence="11">
    <location>
        <begin position="122"/>
        <end position="132"/>
    </location>
</feature>
<proteinExistence type="inferred from homology"/>
<evidence type="ECO:0000259" key="13">
    <source>
        <dbReference type="SMART" id="SM00836"/>
    </source>
</evidence>
<comment type="subunit">
    <text evidence="3 11">Monomer.</text>
</comment>
<evidence type="ECO:0000256" key="10">
    <source>
        <dbReference type="ARBA" id="ARBA00049339"/>
    </source>
</evidence>
<sequence>MPSMIVRKIRELLTEYLPEGVSFQVEPPPREEMGDLATNAALVAASRLGRKPRDLAEELAQRLAERKELFRRVEVAGPGFLNFFVAPAYWQAVVERVLTAGPDYGRSALGAGRKVQVEFVSANPTGPLHIGHGRGAAVGDSLARLLDFAGYRVVREYYINDRGRQMEVLGRSVWLRARELSGEEITFPEDHYRGEYIIEIARKLLAQRPDLLQLPEKEAVSVAREFALSEILAEIRKDLEDFGVHYDVWYSERELYERGEVEEALSALREAGYLYEKDGALWFRATAFGDEKDRVVFRANGEPTYFASDIAYHREKFLKRGFDLVVDVWGADHHGYVPRLKAALAALKIEPERLRVLLIQMVNLIEGGRLKSMSTRAGEFVPLRELMEEVGRDAVRFTFLTRKCDAPLDFDVELVKSQKSENPVYYVQYAHARLASVFRKAEEEGLSPEGYEPSLLETPEDLRVLKLLDFFPQVVEEAAEALEPHRLTYYLLDLAEALHDYYTKHRFLSEDRALSRARLALARAVKQVLANGLNLLGVSAPERM</sequence>
<dbReference type="InterPro" id="IPR009080">
    <property type="entry name" value="tRNAsynth_Ia_anticodon-bd"/>
</dbReference>
<evidence type="ECO:0000313" key="16">
    <source>
        <dbReference type="Proteomes" id="UP000501253"/>
    </source>
</evidence>
<dbReference type="InterPro" id="IPR008909">
    <property type="entry name" value="DALR_anticod-bd"/>
</dbReference>
<dbReference type="NCBIfam" id="TIGR00456">
    <property type="entry name" value="argS"/>
    <property type="match status" value="1"/>
</dbReference>
<keyword evidence="6 11" id="KW-0547">Nucleotide-binding</keyword>
<dbReference type="FunFam" id="3.40.50.620:FF:000062">
    <property type="entry name" value="Arginine--tRNA ligase"/>
    <property type="match status" value="1"/>
</dbReference>
<comment type="subcellular location">
    <subcellularLocation>
        <location evidence="1 11">Cytoplasm</location>
    </subcellularLocation>
</comment>
<dbReference type="GO" id="GO:0005524">
    <property type="term" value="F:ATP binding"/>
    <property type="evidence" value="ECO:0007669"/>
    <property type="project" value="UniProtKB-UniRule"/>
</dbReference>
<comment type="catalytic activity">
    <reaction evidence="10 11">
        <text>tRNA(Arg) + L-arginine + ATP = L-arginyl-tRNA(Arg) + AMP + diphosphate</text>
        <dbReference type="Rhea" id="RHEA:20301"/>
        <dbReference type="Rhea" id="RHEA-COMP:9658"/>
        <dbReference type="Rhea" id="RHEA-COMP:9673"/>
        <dbReference type="ChEBI" id="CHEBI:30616"/>
        <dbReference type="ChEBI" id="CHEBI:32682"/>
        <dbReference type="ChEBI" id="CHEBI:33019"/>
        <dbReference type="ChEBI" id="CHEBI:78442"/>
        <dbReference type="ChEBI" id="CHEBI:78513"/>
        <dbReference type="ChEBI" id="CHEBI:456215"/>
        <dbReference type="EC" id="6.1.1.19"/>
    </reaction>
</comment>
<accession>A0A6H1WTX9</accession>
<dbReference type="HAMAP" id="MF_00123">
    <property type="entry name" value="Arg_tRNA_synth"/>
    <property type="match status" value="1"/>
</dbReference>
<dbReference type="SUPFAM" id="SSF55190">
    <property type="entry name" value="Arginyl-tRNA synthetase (ArgRS), N-terminal 'additional' domain"/>
    <property type="match status" value="1"/>
</dbReference>
<keyword evidence="8 11" id="KW-0648">Protein biosynthesis</keyword>
<dbReference type="GO" id="GO:0004814">
    <property type="term" value="F:arginine-tRNA ligase activity"/>
    <property type="evidence" value="ECO:0007669"/>
    <property type="project" value="UniProtKB-UniRule"/>
</dbReference>
<dbReference type="KEGG" id="tmai:FVE67_07585"/>
<dbReference type="InterPro" id="IPR036695">
    <property type="entry name" value="Arg-tRNA-synth_N_sf"/>
</dbReference>
<evidence type="ECO:0000256" key="9">
    <source>
        <dbReference type="ARBA" id="ARBA00023146"/>
    </source>
</evidence>
<dbReference type="InterPro" id="IPR001278">
    <property type="entry name" value="Arg-tRNA-ligase"/>
</dbReference>
<dbReference type="InterPro" id="IPR005148">
    <property type="entry name" value="Arg-tRNA-synth_N"/>
</dbReference>
<dbReference type="PANTHER" id="PTHR11956:SF5">
    <property type="entry name" value="ARGININE--TRNA LIGASE, CYTOPLASMIC"/>
    <property type="match status" value="1"/>
</dbReference>
<gene>
    <name evidence="11" type="primary">argS</name>
    <name evidence="15" type="ORF">FVE67_07585</name>
</gene>
<dbReference type="SUPFAM" id="SSF47323">
    <property type="entry name" value="Anticodon-binding domain of a subclass of class I aminoacyl-tRNA synthetases"/>
    <property type="match status" value="1"/>
</dbReference>
<dbReference type="Proteomes" id="UP000501253">
    <property type="component" value="Chromosome"/>
</dbReference>
<dbReference type="GO" id="GO:0005737">
    <property type="term" value="C:cytoplasm"/>
    <property type="evidence" value="ECO:0007669"/>
    <property type="project" value="UniProtKB-SubCell"/>
</dbReference>
<dbReference type="EMBL" id="CP042909">
    <property type="protein sequence ID" value="QJA06663.1"/>
    <property type="molecule type" value="Genomic_DNA"/>
</dbReference>
<name>A0A6H1WTX9_9BACT</name>
<evidence type="ECO:0000256" key="11">
    <source>
        <dbReference type="HAMAP-Rule" id="MF_00123"/>
    </source>
</evidence>
<dbReference type="SUPFAM" id="SSF52374">
    <property type="entry name" value="Nucleotidylyl transferase"/>
    <property type="match status" value="1"/>
</dbReference>
<evidence type="ECO:0000256" key="12">
    <source>
        <dbReference type="RuleBase" id="RU363038"/>
    </source>
</evidence>
<dbReference type="SMART" id="SM01016">
    <property type="entry name" value="Arg_tRNA_synt_N"/>
    <property type="match status" value="1"/>
</dbReference>
<dbReference type="Pfam" id="PF05746">
    <property type="entry name" value="DALR_1"/>
    <property type="match status" value="1"/>
</dbReference>
<evidence type="ECO:0000256" key="4">
    <source>
        <dbReference type="ARBA" id="ARBA00022490"/>
    </source>
</evidence>